<dbReference type="Gene3D" id="2.60.120.10">
    <property type="entry name" value="Jelly Rolls"/>
    <property type="match status" value="1"/>
</dbReference>
<proteinExistence type="predicted"/>
<dbReference type="InterPro" id="IPR039935">
    <property type="entry name" value="YML079W-like"/>
</dbReference>
<protein>
    <submittedName>
        <fullName evidence="2">Cupin domain-containing protein</fullName>
    </submittedName>
</protein>
<evidence type="ECO:0000313" key="3">
    <source>
        <dbReference type="Proteomes" id="UP001214854"/>
    </source>
</evidence>
<organism evidence="2 3">
    <name type="scientific">Asticcacaulis aquaticus</name>
    <dbReference type="NCBI Taxonomy" id="2984212"/>
    <lineage>
        <taxon>Bacteria</taxon>
        <taxon>Pseudomonadati</taxon>
        <taxon>Pseudomonadota</taxon>
        <taxon>Alphaproteobacteria</taxon>
        <taxon>Caulobacterales</taxon>
        <taxon>Caulobacteraceae</taxon>
        <taxon>Asticcacaulis</taxon>
    </lineage>
</organism>
<dbReference type="InterPro" id="IPR009327">
    <property type="entry name" value="Cupin_DUF985"/>
</dbReference>
<sequence>MTADAIITRLNLRPHPEGGHYAETFRDADDGRAASSAIYYLLKAGERSHWHRIDAVEVWHYYAGAPLRLSLHHGGRGEDIILGPDILNGQRPQGVVPVGGWQAAESLGDWTLVGCTVAPAFEFAGFEMAPDGWAPE</sequence>
<comment type="caution">
    <text evidence="2">The sequence shown here is derived from an EMBL/GenBank/DDBJ whole genome shotgun (WGS) entry which is preliminary data.</text>
</comment>
<name>A0ABT5HQP1_9CAUL</name>
<gene>
    <name evidence="2" type="ORF">PQU92_03835</name>
</gene>
<evidence type="ECO:0000259" key="1">
    <source>
        <dbReference type="Pfam" id="PF06172"/>
    </source>
</evidence>
<keyword evidence="3" id="KW-1185">Reference proteome</keyword>
<dbReference type="InterPro" id="IPR014710">
    <property type="entry name" value="RmlC-like_jellyroll"/>
</dbReference>
<dbReference type="RefSeq" id="WP_272746881.1">
    <property type="nucleotide sequence ID" value="NZ_JAQQKX010000002.1"/>
</dbReference>
<accession>A0ABT5HQP1</accession>
<dbReference type="Pfam" id="PF06172">
    <property type="entry name" value="Cupin_5"/>
    <property type="match status" value="1"/>
</dbReference>
<dbReference type="EMBL" id="JAQQKX010000002">
    <property type="protein sequence ID" value="MDC7682391.1"/>
    <property type="molecule type" value="Genomic_DNA"/>
</dbReference>
<dbReference type="CDD" id="cd06121">
    <property type="entry name" value="cupin_YML079wp"/>
    <property type="match status" value="1"/>
</dbReference>
<dbReference type="PANTHER" id="PTHR33387:SF3">
    <property type="entry name" value="DUF985 DOMAIN-CONTAINING PROTEIN"/>
    <property type="match status" value="1"/>
</dbReference>
<dbReference type="SUPFAM" id="SSF51182">
    <property type="entry name" value="RmlC-like cupins"/>
    <property type="match status" value="1"/>
</dbReference>
<dbReference type="InterPro" id="IPR011051">
    <property type="entry name" value="RmlC_Cupin_sf"/>
</dbReference>
<dbReference type="PANTHER" id="PTHR33387">
    <property type="entry name" value="RMLC-LIKE JELLY ROLL FOLD PROTEIN"/>
    <property type="match status" value="1"/>
</dbReference>
<feature type="domain" description="DUF985" evidence="1">
    <location>
        <begin position="5"/>
        <end position="129"/>
    </location>
</feature>
<reference evidence="2 3" key="1">
    <citation type="submission" date="2023-01" db="EMBL/GenBank/DDBJ databases">
        <title>Novel species of the genus Asticcacaulis isolated from rivers.</title>
        <authorList>
            <person name="Lu H."/>
        </authorList>
    </citation>
    <scope>NUCLEOTIDE SEQUENCE [LARGE SCALE GENOMIC DNA]</scope>
    <source>
        <strain evidence="2 3">BYS171W</strain>
    </source>
</reference>
<evidence type="ECO:0000313" key="2">
    <source>
        <dbReference type="EMBL" id="MDC7682391.1"/>
    </source>
</evidence>
<dbReference type="Proteomes" id="UP001214854">
    <property type="component" value="Unassembled WGS sequence"/>
</dbReference>